<evidence type="ECO:0000313" key="1">
    <source>
        <dbReference type="EMBL" id="GBP57137.1"/>
    </source>
</evidence>
<name>A0A4C1X4A8_EUMVA</name>
<dbReference type="Proteomes" id="UP000299102">
    <property type="component" value="Unassembled WGS sequence"/>
</dbReference>
<gene>
    <name evidence="1" type="ORF">EVAR_33380_1</name>
</gene>
<accession>A0A4C1X4A8</accession>
<dbReference type="AlphaFoldDB" id="A0A4C1X4A8"/>
<keyword evidence="2" id="KW-1185">Reference proteome</keyword>
<organism evidence="1 2">
    <name type="scientific">Eumeta variegata</name>
    <name type="common">Bagworm moth</name>
    <name type="synonym">Eumeta japonica</name>
    <dbReference type="NCBI Taxonomy" id="151549"/>
    <lineage>
        <taxon>Eukaryota</taxon>
        <taxon>Metazoa</taxon>
        <taxon>Ecdysozoa</taxon>
        <taxon>Arthropoda</taxon>
        <taxon>Hexapoda</taxon>
        <taxon>Insecta</taxon>
        <taxon>Pterygota</taxon>
        <taxon>Neoptera</taxon>
        <taxon>Endopterygota</taxon>
        <taxon>Lepidoptera</taxon>
        <taxon>Glossata</taxon>
        <taxon>Ditrysia</taxon>
        <taxon>Tineoidea</taxon>
        <taxon>Psychidae</taxon>
        <taxon>Oiketicinae</taxon>
        <taxon>Eumeta</taxon>
    </lineage>
</organism>
<proteinExistence type="predicted"/>
<comment type="caution">
    <text evidence="1">The sequence shown here is derived from an EMBL/GenBank/DDBJ whole genome shotgun (WGS) entry which is preliminary data.</text>
</comment>
<dbReference type="EMBL" id="BGZK01000709">
    <property type="protein sequence ID" value="GBP57137.1"/>
    <property type="molecule type" value="Genomic_DNA"/>
</dbReference>
<sequence length="85" mass="9591">MGCNLIRLKSDREYITRPEIRPFDSINDSFFPNPHVSRAGARPSSFPEESIKIKGVVYYSTPRRRVAAPAPAPAPPPYFIWDSNA</sequence>
<reference evidence="1 2" key="1">
    <citation type="journal article" date="2019" name="Commun. Biol.">
        <title>The bagworm genome reveals a unique fibroin gene that provides high tensile strength.</title>
        <authorList>
            <person name="Kono N."/>
            <person name="Nakamura H."/>
            <person name="Ohtoshi R."/>
            <person name="Tomita M."/>
            <person name="Numata K."/>
            <person name="Arakawa K."/>
        </authorList>
    </citation>
    <scope>NUCLEOTIDE SEQUENCE [LARGE SCALE GENOMIC DNA]</scope>
</reference>
<evidence type="ECO:0000313" key="2">
    <source>
        <dbReference type="Proteomes" id="UP000299102"/>
    </source>
</evidence>
<protein>
    <submittedName>
        <fullName evidence="1">Uncharacterized protein</fullName>
    </submittedName>
</protein>